<keyword evidence="2" id="KW-1185">Reference proteome</keyword>
<comment type="caution">
    <text evidence="1">The sequence shown here is derived from an EMBL/GenBank/DDBJ whole genome shotgun (WGS) entry which is preliminary data.</text>
</comment>
<gene>
    <name evidence="1" type="ORF">EV421DRAFT_1838256</name>
</gene>
<dbReference type="Proteomes" id="UP001175226">
    <property type="component" value="Unassembled WGS sequence"/>
</dbReference>
<dbReference type="EMBL" id="JAUEPT010000067">
    <property type="protein sequence ID" value="KAK0434950.1"/>
    <property type="molecule type" value="Genomic_DNA"/>
</dbReference>
<accession>A0AA39J2J4</accession>
<evidence type="ECO:0000313" key="2">
    <source>
        <dbReference type="Proteomes" id="UP001175226"/>
    </source>
</evidence>
<proteinExistence type="predicted"/>
<organism evidence="1 2">
    <name type="scientific">Armillaria borealis</name>
    <dbReference type="NCBI Taxonomy" id="47425"/>
    <lineage>
        <taxon>Eukaryota</taxon>
        <taxon>Fungi</taxon>
        <taxon>Dikarya</taxon>
        <taxon>Basidiomycota</taxon>
        <taxon>Agaricomycotina</taxon>
        <taxon>Agaricomycetes</taxon>
        <taxon>Agaricomycetidae</taxon>
        <taxon>Agaricales</taxon>
        <taxon>Marasmiineae</taxon>
        <taxon>Physalacriaceae</taxon>
        <taxon>Armillaria</taxon>
    </lineage>
</organism>
<sequence>MTLAFIPLGCHFLCLSVYQTQKLCADGKQQFKAIYKYEHRRSKRRNQTLESRCIALAFMSLLSTSVVSIPNFGKPRDWYLGHYERERYVHQFPKR</sequence>
<name>A0AA39J2J4_9AGAR</name>
<dbReference type="AlphaFoldDB" id="A0AA39J2J4"/>
<reference evidence="1" key="1">
    <citation type="submission" date="2023-06" db="EMBL/GenBank/DDBJ databases">
        <authorList>
            <consortium name="Lawrence Berkeley National Laboratory"/>
            <person name="Ahrendt S."/>
            <person name="Sahu N."/>
            <person name="Indic B."/>
            <person name="Wong-Bajracharya J."/>
            <person name="Merenyi Z."/>
            <person name="Ke H.-M."/>
            <person name="Monk M."/>
            <person name="Kocsube S."/>
            <person name="Drula E."/>
            <person name="Lipzen A."/>
            <person name="Balint B."/>
            <person name="Henrissat B."/>
            <person name="Andreopoulos B."/>
            <person name="Martin F.M."/>
            <person name="Harder C.B."/>
            <person name="Rigling D."/>
            <person name="Ford K.L."/>
            <person name="Foster G.D."/>
            <person name="Pangilinan J."/>
            <person name="Papanicolaou A."/>
            <person name="Barry K."/>
            <person name="LaButti K."/>
            <person name="Viragh M."/>
            <person name="Koriabine M."/>
            <person name="Yan M."/>
            <person name="Riley R."/>
            <person name="Champramary S."/>
            <person name="Plett K.L."/>
            <person name="Tsai I.J."/>
            <person name="Slot J."/>
            <person name="Sipos G."/>
            <person name="Plett J."/>
            <person name="Nagy L.G."/>
            <person name="Grigoriev I.V."/>
        </authorList>
    </citation>
    <scope>NUCLEOTIDE SEQUENCE</scope>
    <source>
        <strain evidence="1">FPL87.14</strain>
    </source>
</reference>
<evidence type="ECO:0000313" key="1">
    <source>
        <dbReference type="EMBL" id="KAK0434950.1"/>
    </source>
</evidence>
<protein>
    <submittedName>
        <fullName evidence="1">Uncharacterized protein</fullName>
    </submittedName>
</protein>